<dbReference type="EMBL" id="JBHRWK010000038">
    <property type="protein sequence ID" value="MFC3452615.1"/>
    <property type="molecule type" value="Genomic_DNA"/>
</dbReference>
<dbReference type="Pfam" id="PF04686">
    <property type="entry name" value="SsgA"/>
    <property type="match status" value="1"/>
</dbReference>
<name>A0ABV7P0P6_9PSEU</name>
<dbReference type="Gene3D" id="2.30.31.20">
    <property type="entry name" value="Sporulation-specific cell division protein SsgB"/>
    <property type="match status" value="1"/>
</dbReference>
<protein>
    <submittedName>
        <fullName evidence="7">SsgA family sporulation/cell division regulator</fullName>
    </submittedName>
</protein>
<evidence type="ECO:0000313" key="7">
    <source>
        <dbReference type="EMBL" id="MFC3452615.1"/>
    </source>
</evidence>
<keyword evidence="4" id="KW-0749">Sporulation</keyword>
<evidence type="ECO:0000256" key="2">
    <source>
        <dbReference type="ARBA" id="ARBA00009323"/>
    </source>
</evidence>
<organism evidence="7 8">
    <name type="scientific">Amycolatopsis speibonae</name>
    <dbReference type="NCBI Taxonomy" id="1450224"/>
    <lineage>
        <taxon>Bacteria</taxon>
        <taxon>Bacillati</taxon>
        <taxon>Actinomycetota</taxon>
        <taxon>Actinomycetes</taxon>
        <taxon>Pseudonocardiales</taxon>
        <taxon>Pseudonocardiaceae</taxon>
        <taxon>Amycolatopsis</taxon>
    </lineage>
</organism>
<dbReference type="InterPro" id="IPR006776">
    <property type="entry name" value="SsgB"/>
</dbReference>
<sequence>MNDDTQRHARDGFAPDHEVHQHTVLFTHRTMGEHDLALEVALSYDTRDPYAVKASFSTGTSHEVEWLFARELLAVGMLAKAGYGDVKFSPCIDDFEAIQVELESPAGVATLTVSAWALANFLECTYDLVQPGDESSWIDFDHELQRLASS</sequence>
<comment type="similarity">
    <text evidence="2">Belongs to the SsgA family.</text>
</comment>
<comment type="caution">
    <text evidence="7">The sequence shown here is derived from an EMBL/GenBank/DDBJ whole genome shotgun (WGS) entry which is preliminary data.</text>
</comment>
<keyword evidence="3" id="KW-0132">Cell division</keyword>
<keyword evidence="8" id="KW-1185">Reference proteome</keyword>
<evidence type="ECO:0000256" key="6">
    <source>
        <dbReference type="ARBA" id="ARBA00023306"/>
    </source>
</evidence>
<evidence type="ECO:0000313" key="8">
    <source>
        <dbReference type="Proteomes" id="UP001595645"/>
    </source>
</evidence>
<evidence type="ECO:0000256" key="3">
    <source>
        <dbReference type="ARBA" id="ARBA00022618"/>
    </source>
</evidence>
<accession>A0ABV7P0P6</accession>
<dbReference type="InterPro" id="IPR038658">
    <property type="entry name" value="SsgB_sf"/>
</dbReference>
<proteinExistence type="inferred from homology"/>
<evidence type="ECO:0000256" key="1">
    <source>
        <dbReference type="ARBA" id="ARBA00004431"/>
    </source>
</evidence>
<gene>
    <name evidence="7" type="ORF">ACFOSH_24530</name>
</gene>
<evidence type="ECO:0000256" key="5">
    <source>
        <dbReference type="ARBA" id="ARBA00023210"/>
    </source>
</evidence>
<evidence type="ECO:0000256" key="4">
    <source>
        <dbReference type="ARBA" id="ARBA00022969"/>
    </source>
</evidence>
<dbReference type="Proteomes" id="UP001595645">
    <property type="component" value="Unassembled WGS sequence"/>
</dbReference>
<keyword evidence="6" id="KW-0131">Cell cycle</keyword>
<keyword evidence="5" id="KW-0717">Septation</keyword>
<comment type="subcellular location">
    <subcellularLocation>
        <location evidence="1">Cell septum</location>
    </subcellularLocation>
</comment>
<dbReference type="RefSeq" id="WP_378241388.1">
    <property type="nucleotide sequence ID" value="NZ_JBHRWK010000038.1"/>
</dbReference>
<reference evidence="8" key="1">
    <citation type="journal article" date="2019" name="Int. J. Syst. Evol. Microbiol.">
        <title>The Global Catalogue of Microorganisms (GCM) 10K type strain sequencing project: providing services to taxonomists for standard genome sequencing and annotation.</title>
        <authorList>
            <consortium name="The Broad Institute Genomics Platform"/>
            <consortium name="The Broad Institute Genome Sequencing Center for Infectious Disease"/>
            <person name="Wu L."/>
            <person name="Ma J."/>
        </authorList>
    </citation>
    <scope>NUCLEOTIDE SEQUENCE [LARGE SCALE GENOMIC DNA]</scope>
    <source>
        <strain evidence="8">CGMCC 4.7676</strain>
    </source>
</reference>